<proteinExistence type="predicted"/>
<dbReference type="Proteomes" id="UP000190951">
    <property type="component" value="Chromosome"/>
</dbReference>
<organism evidence="1 2">
    <name type="scientific">Clostridium felsineum</name>
    <dbReference type="NCBI Taxonomy" id="36839"/>
    <lineage>
        <taxon>Bacteria</taxon>
        <taxon>Bacillati</taxon>
        <taxon>Bacillota</taxon>
        <taxon>Clostridia</taxon>
        <taxon>Eubacteriales</taxon>
        <taxon>Clostridiaceae</taxon>
        <taxon>Clostridium</taxon>
    </lineage>
</organism>
<dbReference type="InterPro" id="IPR007404">
    <property type="entry name" value="YdjM-like"/>
</dbReference>
<dbReference type="KEGG" id="crw:CROST_017160"/>
<gene>
    <name evidence="1" type="ORF">CROST_017160</name>
</gene>
<keyword evidence="2" id="KW-1185">Reference proteome</keyword>
<dbReference type="AlphaFoldDB" id="A0A1S8LRH6"/>
<evidence type="ECO:0000313" key="1">
    <source>
        <dbReference type="EMBL" id="URZ11000.1"/>
    </source>
</evidence>
<sequence length="212" mass="23209">MTGKTHISIGLATSATVLSISNPTVKNVVAGLIIGTLGSLMPDIDTSKSTISYKVRKILLYIIIAVLTTYVLISNFSTQIETINSVLQRIGLNKLVSYVPHNLRFSNIGLVIILACMIFSKFTKHRSFAHSIFGLVLFTIGFKLLLGNLALYFTVGFISHIVADTLTNSGIEIFYPIRKKVALKLIHTGSVIDHVIGGLAFVCFIFTMVKIF</sequence>
<evidence type="ECO:0000313" key="2">
    <source>
        <dbReference type="Proteomes" id="UP000190951"/>
    </source>
</evidence>
<reference evidence="1 2" key="1">
    <citation type="submission" date="2022-04" db="EMBL/GenBank/DDBJ databases">
        <title>Genome sequence of C. roseum typestrain.</title>
        <authorList>
            <person name="Poehlein A."/>
            <person name="Schoch T."/>
            <person name="Duerre P."/>
            <person name="Daniel R."/>
        </authorList>
    </citation>
    <scope>NUCLEOTIDE SEQUENCE [LARGE SCALE GENOMIC DNA]</scope>
    <source>
        <strain evidence="1 2">DSM 7320</strain>
    </source>
</reference>
<dbReference type="STRING" id="84029.CROST_41970"/>
<dbReference type="PANTHER" id="PTHR35531">
    <property type="entry name" value="INNER MEMBRANE PROTEIN YBCI-RELATED"/>
    <property type="match status" value="1"/>
</dbReference>
<dbReference type="Pfam" id="PF04307">
    <property type="entry name" value="YdjM"/>
    <property type="match status" value="1"/>
</dbReference>
<dbReference type="RefSeq" id="WP_077835370.1">
    <property type="nucleotide sequence ID" value="NZ_CP096983.1"/>
</dbReference>
<dbReference type="EMBL" id="CP096983">
    <property type="protein sequence ID" value="URZ11000.1"/>
    <property type="molecule type" value="Genomic_DNA"/>
</dbReference>
<accession>A0A1S8LRH6</accession>
<name>A0A1S8LRH6_9CLOT</name>
<protein>
    <submittedName>
        <fullName evidence="1">Uncharacterized protein</fullName>
    </submittedName>
</protein>
<dbReference type="PANTHER" id="PTHR35531:SF1">
    <property type="entry name" value="INNER MEMBRANE PROTEIN YBCI-RELATED"/>
    <property type="match status" value="1"/>
</dbReference>